<feature type="signal peptide" evidence="1">
    <location>
        <begin position="1"/>
        <end position="18"/>
    </location>
</feature>
<accession>A0A3B5XY03</accession>
<keyword evidence="3" id="KW-1185">Reference proteome</keyword>
<dbReference type="EnsemblPlants" id="TraesCS1A02G145600.1">
    <property type="protein sequence ID" value="TraesCS1A02G145600.1"/>
    <property type="gene ID" value="TraesCS1A02G145600"/>
</dbReference>
<dbReference type="OMA" id="PGLHCCS"/>
<evidence type="ECO:0000313" key="3">
    <source>
        <dbReference type="Proteomes" id="UP000019116"/>
    </source>
</evidence>
<dbReference type="Gramene" id="TraesCLE_scaffold_003584_01G000300.1">
    <property type="protein sequence ID" value="TraesCLE_scaffold_003584_01G000300.1"/>
    <property type="gene ID" value="TraesCLE_scaffold_003584_01G000300"/>
</dbReference>
<evidence type="ECO:0000256" key="1">
    <source>
        <dbReference type="SAM" id="SignalP"/>
    </source>
</evidence>
<dbReference type="Gramene" id="TraesSYM1A03G00074060.1">
    <property type="protein sequence ID" value="TraesSYM1A03G00074060.1"/>
    <property type="gene ID" value="TraesSYM1A03G00074060"/>
</dbReference>
<dbReference type="Gramene" id="TraesCS1A02G145600.1">
    <property type="protein sequence ID" value="TraesCS1A02G145600.1"/>
    <property type="gene ID" value="TraesCS1A02G145600"/>
</dbReference>
<dbReference type="Gramene" id="TraesLDM1A03G00071200.1">
    <property type="protein sequence ID" value="TraesLDM1A03G00071200.1"/>
    <property type="gene ID" value="TraesLDM1A03G00071200"/>
</dbReference>
<dbReference type="Gramene" id="TraesSTA1A03G00071690.1">
    <property type="protein sequence ID" value="TraesSTA1A03G00071690.1"/>
    <property type="gene ID" value="TraesSTA1A03G00071690"/>
</dbReference>
<dbReference type="Gramene" id="TraesCAD_scaffold_005820_01G000100.1">
    <property type="protein sequence ID" value="TraesCAD_scaffold_005820_01G000100.1"/>
    <property type="gene ID" value="TraesCAD_scaffold_005820_01G000100"/>
</dbReference>
<dbReference type="Gramene" id="TraesARI1A03G00073090.1">
    <property type="protein sequence ID" value="TraesARI1A03G00073090.1"/>
    <property type="gene ID" value="TraesARI1A03G00073090"/>
</dbReference>
<dbReference type="Gramene" id="TraesJAG1A03G00071470.1">
    <property type="protein sequence ID" value="TraesJAG1A03G00071470.1"/>
    <property type="gene ID" value="TraesJAG1A03G00071470"/>
</dbReference>
<dbReference type="Gramene" id="TraesNOR1A03G00072070.1">
    <property type="protein sequence ID" value="TraesNOR1A03G00072070.1"/>
    <property type="gene ID" value="TraesNOR1A03G00072070"/>
</dbReference>
<reference evidence="2" key="2">
    <citation type="submission" date="2018-10" db="UniProtKB">
        <authorList>
            <consortium name="EnsemblPlants"/>
        </authorList>
    </citation>
    <scope>IDENTIFICATION</scope>
</reference>
<organism evidence="2">
    <name type="scientific">Triticum aestivum</name>
    <name type="common">Wheat</name>
    <dbReference type="NCBI Taxonomy" id="4565"/>
    <lineage>
        <taxon>Eukaryota</taxon>
        <taxon>Viridiplantae</taxon>
        <taxon>Streptophyta</taxon>
        <taxon>Embryophyta</taxon>
        <taxon>Tracheophyta</taxon>
        <taxon>Spermatophyta</taxon>
        <taxon>Magnoliopsida</taxon>
        <taxon>Liliopsida</taxon>
        <taxon>Poales</taxon>
        <taxon>Poaceae</taxon>
        <taxon>BOP clade</taxon>
        <taxon>Pooideae</taxon>
        <taxon>Triticodae</taxon>
        <taxon>Triticeae</taxon>
        <taxon>Triticinae</taxon>
        <taxon>Triticum</taxon>
    </lineage>
</organism>
<dbReference type="Proteomes" id="UP000019116">
    <property type="component" value="Chromosome 1A"/>
</dbReference>
<dbReference type="Gramene" id="TraesLAC1A03G00073720.1">
    <property type="protein sequence ID" value="TraesLAC1A03G00073720.1"/>
    <property type="gene ID" value="TraesLAC1A03G00073720"/>
</dbReference>
<proteinExistence type="predicted"/>
<evidence type="ECO:0000313" key="2">
    <source>
        <dbReference type="EnsemblPlants" id="TraesCS1A02G145600.1"/>
    </source>
</evidence>
<reference evidence="2" key="1">
    <citation type="submission" date="2018-08" db="EMBL/GenBank/DDBJ databases">
        <authorList>
            <person name="Rossello M."/>
        </authorList>
    </citation>
    <scope>NUCLEOTIDE SEQUENCE [LARGE SCALE GENOMIC DNA]</scope>
    <source>
        <strain evidence="2">cv. Chinese Spring</strain>
    </source>
</reference>
<dbReference type="Gramene" id="TraesROB_scaffold_002728_01G000300.1">
    <property type="protein sequence ID" value="TraesROB_scaffold_002728_01G000300.1"/>
    <property type="gene ID" value="TraesROB_scaffold_002728_01G000300"/>
</dbReference>
<feature type="chain" id="PRO_5017480349" evidence="1">
    <location>
        <begin position="19"/>
        <end position="234"/>
    </location>
</feature>
<name>A0A3B5XY03_WHEAT</name>
<sequence length="234" mass="24716">MKLVSLLADAALCWPVVAAPLPASCFLPGLYCCSAAAALLLHGHRRRKPLLLRSATRNQPAACRNAPSRFPLFLLQPVIAPCLQPLVTRLRADWIGAGVAESRWSGAQEGGGGQVVAVALALTAGAGMEEITRAERACMAGGWRLASSTEKRREWLVGLDEKLRNGEGELLDLDSTAVVGVLGGNVGVDLISHIQFESTSIVRMLAALSSIASWPSLSEAPRQVIFILDGGSLT</sequence>
<dbReference type="Gramene" id="TraesCS1A03G0392700.1">
    <property type="protein sequence ID" value="TraesCS1A03G0392700.1.CDS"/>
    <property type="gene ID" value="TraesCS1A03G0392700"/>
</dbReference>
<keyword evidence="1" id="KW-0732">Signal</keyword>
<dbReference type="Gramene" id="TraesMAC1A03G00072640.1">
    <property type="protein sequence ID" value="TraesMAC1A03G00072640.1"/>
    <property type="gene ID" value="TraesMAC1A03G00072640"/>
</dbReference>
<protein>
    <submittedName>
        <fullName evidence="2">Uncharacterized protein</fullName>
    </submittedName>
</protein>
<dbReference type="AlphaFoldDB" id="A0A3B5XY03"/>
<dbReference type="Gramene" id="TraesJUL1A03G00070870.1">
    <property type="protein sequence ID" value="TraesJUL1A03G00070870.1"/>
    <property type="gene ID" value="TraesJUL1A03G00070870"/>
</dbReference>
<dbReference type="Gramene" id="TraesWEE_scaffold_016003_01G000100.1">
    <property type="protein sequence ID" value="TraesWEE_scaffold_016003_01G000100.1"/>
    <property type="gene ID" value="TraesWEE_scaffold_016003_01G000100"/>
</dbReference>